<sequence>MNGPGPHWTLDVSTLPQSNFPRGIPLASVDRSLMESRCYSTDGSEKTPVKRIAQRAEPGPLSSTDPAGGLPPLYTPSSLYISTDAHYRFTWTTSGHAGMLDGGGERIGAYSNGQYDALRRRPKACTPLSTATRGVDDWYKRYRKSAIRIVVATVLCPFARAAPTLEVDNPPRPPVQCEAFEFTWRGGTAPFVFSVLSDQSSSTTLEQFSGITTGFYRWTADIAAGTSIVLQIADATGASVGTGPLTVQASSDSGCVASATQPQPSNSASPTDTPVQHSSTTPTTSSTPLQPSNASSALPSSSGPATTPPTHTSPVSSGDSPTSIPGAGGTSSTNSNASSLGQGESSGAAETPVGSLTVNSSSSTGGPNSLAGSTAAPGGPVTSIAGVPSASGIPGGDPSLPNPSLQPSSGHHMDVGAVIGAVCGAIAILALVAMIYLCRRRRRRRHPLRTADPERVGDAIRVASLRNAFAWRGSAKSSMSRKDVFEHKEEENVAEQERTEERMKSSQPDAPANRLSVDVEPPTPLPFLTALTQPSDLPIPLSPTSDNKRVQPLDTSIASRLQADSALSQDALQAAACGSSTSSKTSPDIQPTPAPPRRRMVQDGTLIARGPLHDTDGGVRLAGGPPGEEMDVLDDASYSAPSLLPPPYSRY</sequence>
<dbReference type="GO" id="GO:0016020">
    <property type="term" value="C:membrane"/>
    <property type="evidence" value="ECO:0007669"/>
    <property type="project" value="UniProtKB-SubCell"/>
</dbReference>
<dbReference type="PANTHER" id="PTHR15549">
    <property type="entry name" value="PAIRED IMMUNOGLOBULIN-LIKE TYPE 2 RECEPTOR"/>
    <property type="match status" value="1"/>
</dbReference>
<dbReference type="InterPro" id="IPR051694">
    <property type="entry name" value="Immunoregulatory_rcpt-like"/>
</dbReference>
<feature type="compositionally biased region" description="Polar residues" evidence="5">
    <location>
        <begin position="248"/>
        <end position="277"/>
    </location>
</feature>
<feature type="transmembrane region" description="Helical" evidence="6">
    <location>
        <begin position="415"/>
        <end position="438"/>
    </location>
</feature>
<feature type="compositionally biased region" description="Low complexity" evidence="5">
    <location>
        <begin position="330"/>
        <end position="339"/>
    </location>
</feature>
<organism evidence="7 8">
    <name type="scientific">Trametes cubensis</name>
    <dbReference type="NCBI Taxonomy" id="1111947"/>
    <lineage>
        <taxon>Eukaryota</taxon>
        <taxon>Fungi</taxon>
        <taxon>Dikarya</taxon>
        <taxon>Basidiomycota</taxon>
        <taxon>Agaricomycotina</taxon>
        <taxon>Agaricomycetes</taxon>
        <taxon>Polyporales</taxon>
        <taxon>Polyporaceae</taxon>
        <taxon>Trametes</taxon>
    </lineage>
</organism>
<accession>A0AAD7TRB1</accession>
<keyword evidence="2 6" id="KW-0812">Transmembrane</keyword>
<dbReference type="PANTHER" id="PTHR15549:SF26">
    <property type="entry name" value="AXIAL BUDDING PATTERN PROTEIN 2-RELATED"/>
    <property type="match status" value="1"/>
</dbReference>
<feature type="region of interest" description="Disordered" evidence="5">
    <location>
        <begin position="248"/>
        <end position="408"/>
    </location>
</feature>
<keyword evidence="3 6" id="KW-1133">Transmembrane helix</keyword>
<name>A0AAD7TRB1_9APHY</name>
<feature type="compositionally biased region" description="Polar residues" evidence="5">
    <location>
        <begin position="354"/>
        <end position="372"/>
    </location>
</feature>
<dbReference type="EMBL" id="JAPEVG010000238">
    <property type="protein sequence ID" value="KAJ8473015.1"/>
    <property type="molecule type" value="Genomic_DNA"/>
</dbReference>
<dbReference type="GO" id="GO:0071944">
    <property type="term" value="C:cell periphery"/>
    <property type="evidence" value="ECO:0007669"/>
    <property type="project" value="UniProtKB-ARBA"/>
</dbReference>
<protein>
    <submittedName>
        <fullName evidence="7">Uncharacterized protein</fullName>
    </submittedName>
</protein>
<evidence type="ECO:0000313" key="8">
    <source>
        <dbReference type="Proteomes" id="UP001215151"/>
    </source>
</evidence>
<proteinExistence type="predicted"/>
<reference evidence="7" key="1">
    <citation type="submission" date="2022-11" db="EMBL/GenBank/DDBJ databases">
        <title>Genome Sequence of Cubamyces cubensis.</title>
        <authorList>
            <person name="Buettner E."/>
        </authorList>
    </citation>
    <scope>NUCLEOTIDE SEQUENCE</scope>
    <source>
        <strain evidence="7">MPL-01</strain>
    </source>
</reference>
<keyword evidence="8" id="KW-1185">Reference proteome</keyword>
<feature type="compositionally biased region" description="Low complexity" evidence="5">
    <location>
        <begin position="278"/>
        <end position="317"/>
    </location>
</feature>
<comment type="caution">
    <text evidence="7">The sequence shown here is derived from an EMBL/GenBank/DDBJ whole genome shotgun (WGS) entry which is preliminary data.</text>
</comment>
<comment type="subcellular location">
    <subcellularLocation>
        <location evidence="1">Membrane</location>
        <topology evidence="1">Single-pass membrane protein</topology>
    </subcellularLocation>
</comment>
<keyword evidence="4 6" id="KW-0472">Membrane</keyword>
<gene>
    <name evidence="7" type="ORF">ONZ51_g8138</name>
</gene>
<dbReference type="AlphaFoldDB" id="A0AAD7TRB1"/>
<evidence type="ECO:0000256" key="1">
    <source>
        <dbReference type="ARBA" id="ARBA00004167"/>
    </source>
</evidence>
<feature type="region of interest" description="Disordered" evidence="5">
    <location>
        <begin position="37"/>
        <end position="69"/>
    </location>
</feature>
<feature type="compositionally biased region" description="Low complexity" evidence="5">
    <location>
        <begin position="398"/>
        <end position="408"/>
    </location>
</feature>
<evidence type="ECO:0000256" key="4">
    <source>
        <dbReference type="ARBA" id="ARBA00023136"/>
    </source>
</evidence>
<evidence type="ECO:0000256" key="3">
    <source>
        <dbReference type="ARBA" id="ARBA00022989"/>
    </source>
</evidence>
<feature type="region of interest" description="Disordered" evidence="5">
    <location>
        <begin position="480"/>
        <end position="514"/>
    </location>
</feature>
<feature type="region of interest" description="Disordered" evidence="5">
    <location>
        <begin position="575"/>
        <end position="651"/>
    </location>
</feature>
<evidence type="ECO:0000313" key="7">
    <source>
        <dbReference type="EMBL" id="KAJ8473015.1"/>
    </source>
</evidence>
<feature type="compositionally biased region" description="Basic and acidic residues" evidence="5">
    <location>
        <begin position="480"/>
        <end position="504"/>
    </location>
</feature>
<evidence type="ECO:0000256" key="6">
    <source>
        <dbReference type="SAM" id="Phobius"/>
    </source>
</evidence>
<dbReference type="Proteomes" id="UP001215151">
    <property type="component" value="Unassembled WGS sequence"/>
</dbReference>
<feature type="compositionally biased region" description="Polar residues" evidence="5">
    <location>
        <begin position="578"/>
        <end position="589"/>
    </location>
</feature>
<evidence type="ECO:0000256" key="2">
    <source>
        <dbReference type="ARBA" id="ARBA00022692"/>
    </source>
</evidence>
<evidence type="ECO:0000256" key="5">
    <source>
        <dbReference type="SAM" id="MobiDB-lite"/>
    </source>
</evidence>